<dbReference type="InterPro" id="IPR029442">
    <property type="entry name" value="GyrI-like"/>
</dbReference>
<gene>
    <name evidence="5" type="primary">rhaS_11</name>
    <name evidence="5" type="ORF">R54767_05005</name>
</gene>
<dbReference type="PROSITE" id="PS00041">
    <property type="entry name" value="HTH_ARAC_FAMILY_1"/>
    <property type="match status" value="1"/>
</dbReference>
<dbReference type="RefSeq" id="WP_228983589.1">
    <property type="nucleotide sequence ID" value="NZ_CAJQYY010000041.1"/>
</dbReference>
<dbReference type="PANTHER" id="PTHR47504:SF5">
    <property type="entry name" value="RIGHT ORIGIN-BINDING PROTEIN"/>
    <property type="match status" value="1"/>
</dbReference>
<feature type="domain" description="HTH araC/xylS-type" evidence="4">
    <location>
        <begin position="5"/>
        <end position="103"/>
    </location>
</feature>
<dbReference type="SUPFAM" id="SSF46689">
    <property type="entry name" value="Homeodomain-like"/>
    <property type="match status" value="2"/>
</dbReference>
<evidence type="ECO:0000259" key="4">
    <source>
        <dbReference type="PROSITE" id="PS01124"/>
    </source>
</evidence>
<dbReference type="Gene3D" id="3.20.80.10">
    <property type="entry name" value="Regulatory factor, effector binding domain"/>
    <property type="match status" value="1"/>
</dbReference>
<keyword evidence="3" id="KW-0804">Transcription</keyword>
<sequence length="277" mass="30762">MNPVGKALWFIESHYASDITLDDIATCGCVSRFHLSRAFEAATGRTVMRYVRSRRLSDAARALADGAPDILAVAVEAGYGSHEAFTRAFRDQFGVTPEAVRAHGTVCNIELVEPLKMDESFLEDLAPPRIETGKPLLVAGLSGRYHYERNDGIPAQWQRFGPSIGKIPGQVGQVAYGVCFNNDDAGNFDYLCGVEVADFSALPADLARVRIGEQRYAIFEHRDHISAIRRTWNTIWNKWLPESGHEIADAPVFERYSERFNPTTGMGGVELWIPLKS</sequence>
<dbReference type="SMART" id="SM00342">
    <property type="entry name" value="HTH_ARAC"/>
    <property type="match status" value="1"/>
</dbReference>
<dbReference type="InterPro" id="IPR018062">
    <property type="entry name" value="HTH_AraC-typ_CS"/>
</dbReference>
<dbReference type="Gene3D" id="1.10.10.60">
    <property type="entry name" value="Homeodomain-like"/>
    <property type="match status" value="2"/>
</dbReference>
<protein>
    <submittedName>
        <fullName evidence="5">HTH-type transcriptional activator RhaS</fullName>
    </submittedName>
</protein>
<evidence type="ECO:0000256" key="1">
    <source>
        <dbReference type="ARBA" id="ARBA00023015"/>
    </source>
</evidence>
<name>A0ABN7QU74_9BURK</name>
<dbReference type="InterPro" id="IPR009057">
    <property type="entry name" value="Homeodomain-like_sf"/>
</dbReference>
<dbReference type="InterPro" id="IPR011256">
    <property type="entry name" value="Reg_factor_effector_dom_sf"/>
</dbReference>
<keyword evidence="2" id="KW-0238">DNA-binding</keyword>
<dbReference type="InterPro" id="IPR050959">
    <property type="entry name" value="MarA-like"/>
</dbReference>
<reference evidence="5 6" key="1">
    <citation type="submission" date="2021-04" db="EMBL/GenBank/DDBJ databases">
        <authorList>
            <person name="Vanwijnsberghe S."/>
        </authorList>
    </citation>
    <scope>NUCLEOTIDE SEQUENCE [LARGE SCALE GENOMIC DNA]</scope>
    <source>
        <strain evidence="5 6">LMG 32171</strain>
    </source>
</reference>
<evidence type="ECO:0000313" key="5">
    <source>
        <dbReference type="EMBL" id="CAG4923550.1"/>
    </source>
</evidence>
<keyword evidence="6" id="KW-1185">Reference proteome</keyword>
<evidence type="ECO:0000256" key="2">
    <source>
        <dbReference type="ARBA" id="ARBA00023125"/>
    </source>
</evidence>
<dbReference type="Proteomes" id="UP000789752">
    <property type="component" value="Unassembled WGS sequence"/>
</dbReference>
<dbReference type="PRINTS" id="PR00032">
    <property type="entry name" value="HTHARAC"/>
</dbReference>
<dbReference type="InterPro" id="IPR018060">
    <property type="entry name" value="HTH_AraC"/>
</dbReference>
<evidence type="ECO:0000313" key="6">
    <source>
        <dbReference type="Proteomes" id="UP000789752"/>
    </source>
</evidence>
<accession>A0ABN7QU74</accession>
<dbReference type="InterPro" id="IPR010499">
    <property type="entry name" value="AraC_E-bd"/>
</dbReference>
<dbReference type="PANTHER" id="PTHR47504">
    <property type="entry name" value="RIGHT ORIGIN-BINDING PROTEIN"/>
    <property type="match status" value="1"/>
</dbReference>
<dbReference type="SMART" id="SM00871">
    <property type="entry name" value="AraC_E_bind"/>
    <property type="match status" value="1"/>
</dbReference>
<proteinExistence type="predicted"/>
<dbReference type="Pfam" id="PF12833">
    <property type="entry name" value="HTH_18"/>
    <property type="match status" value="1"/>
</dbReference>
<organism evidence="5 6">
    <name type="scientific">Paraburkholderia gardini</name>
    <dbReference type="NCBI Taxonomy" id="2823469"/>
    <lineage>
        <taxon>Bacteria</taxon>
        <taxon>Pseudomonadati</taxon>
        <taxon>Pseudomonadota</taxon>
        <taxon>Betaproteobacteria</taxon>
        <taxon>Burkholderiales</taxon>
        <taxon>Burkholderiaceae</taxon>
        <taxon>Paraburkholderia</taxon>
    </lineage>
</organism>
<comment type="caution">
    <text evidence="5">The sequence shown here is derived from an EMBL/GenBank/DDBJ whole genome shotgun (WGS) entry which is preliminary data.</text>
</comment>
<evidence type="ECO:0000256" key="3">
    <source>
        <dbReference type="ARBA" id="ARBA00023163"/>
    </source>
</evidence>
<dbReference type="PROSITE" id="PS01124">
    <property type="entry name" value="HTH_ARAC_FAMILY_2"/>
    <property type="match status" value="1"/>
</dbReference>
<dbReference type="InterPro" id="IPR020449">
    <property type="entry name" value="Tscrpt_reg_AraC-type_HTH"/>
</dbReference>
<keyword evidence="1" id="KW-0805">Transcription regulation</keyword>
<dbReference type="EMBL" id="CAJQYY010000041">
    <property type="protein sequence ID" value="CAG4923550.1"/>
    <property type="molecule type" value="Genomic_DNA"/>
</dbReference>
<dbReference type="Pfam" id="PF06445">
    <property type="entry name" value="GyrI-like"/>
    <property type="match status" value="1"/>
</dbReference>
<dbReference type="SUPFAM" id="SSF55136">
    <property type="entry name" value="Probable bacterial effector-binding domain"/>
    <property type="match status" value="1"/>
</dbReference>